<feature type="region of interest" description="Disordered" evidence="3">
    <location>
        <begin position="227"/>
        <end position="249"/>
    </location>
</feature>
<dbReference type="InterPro" id="IPR012338">
    <property type="entry name" value="Beta-lactam/transpept-like"/>
</dbReference>
<feature type="domain" description="Beta-lactamase-related" evidence="4">
    <location>
        <begin position="15"/>
        <end position="392"/>
    </location>
</feature>
<name>A0A6A6IP93_9PLEO</name>
<dbReference type="AlphaFoldDB" id="A0A6A6IP93"/>
<dbReference type="GO" id="GO:0016787">
    <property type="term" value="F:hydrolase activity"/>
    <property type="evidence" value="ECO:0007669"/>
    <property type="project" value="UniProtKB-KW"/>
</dbReference>
<evidence type="ECO:0000256" key="2">
    <source>
        <dbReference type="ARBA" id="ARBA00022801"/>
    </source>
</evidence>
<evidence type="ECO:0000313" key="5">
    <source>
        <dbReference type="EMBL" id="KAF2251323.1"/>
    </source>
</evidence>
<dbReference type="InterPro" id="IPR001466">
    <property type="entry name" value="Beta-lactam-related"/>
</dbReference>
<dbReference type="Pfam" id="PF00144">
    <property type="entry name" value="Beta-lactamase"/>
    <property type="match status" value="1"/>
</dbReference>
<dbReference type="InterPro" id="IPR050789">
    <property type="entry name" value="Diverse_Enzym_Activities"/>
</dbReference>
<dbReference type="OrthoDB" id="428260at2759"/>
<dbReference type="PANTHER" id="PTHR43283:SF17">
    <property type="entry name" value="(LOVD), PUTATIVE (AFU_ORTHOLOGUE AFUA_5G00920)-RELATED"/>
    <property type="match status" value="1"/>
</dbReference>
<evidence type="ECO:0000259" key="4">
    <source>
        <dbReference type="Pfam" id="PF00144"/>
    </source>
</evidence>
<protein>
    <submittedName>
        <fullName evidence="5">Beta-lactamase/transpeptidase-like protein</fullName>
    </submittedName>
</protein>
<accession>A0A6A6IP93</accession>
<evidence type="ECO:0000313" key="6">
    <source>
        <dbReference type="Proteomes" id="UP000800094"/>
    </source>
</evidence>
<evidence type="ECO:0000256" key="3">
    <source>
        <dbReference type="SAM" id="MobiDB-lite"/>
    </source>
</evidence>
<dbReference type="GeneID" id="54586469"/>
<proteinExistence type="inferred from homology"/>
<reference evidence="5" key="1">
    <citation type="journal article" date="2020" name="Stud. Mycol.">
        <title>101 Dothideomycetes genomes: a test case for predicting lifestyles and emergence of pathogens.</title>
        <authorList>
            <person name="Haridas S."/>
            <person name="Albert R."/>
            <person name="Binder M."/>
            <person name="Bloem J."/>
            <person name="Labutti K."/>
            <person name="Salamov A."/>
            <person name="Andreopoulos B."/>
            <person name="Baker S."/>
            <person name="Barry K."/>
            <person name="Bills G."/>
            <person name="Bluhm B."/>
            <person name="Cannon C."/>
            <person name="Castanera R."/>
            <person name="Culley D."/>
            <person name="Daum C."/>
            <person name="Ezra D."/>
            <person name="Gonzalez J."/>
            <person name="Henrissat B."/>
            <person name="Kuo A."/>
            <person name="Liang C."/>
            <person name="Lipzen A."/>
            <person name="Lutzoni F."/>
            <person name="Magnuson J."/>
            <person name="Mondo S."/>
            <person name="Nolan M."/>
            <person name="Ohm R."/>
            <person name="Pangilinan J."/>
            <person name="Park H.-J."/>
            <person name="Ramirez L."/>
            <person name="Alfaro M."/>
            <person name="Sun H."/>
            <person name="Tritt A."/>
            <person name="Yoshinaga Y."/>
            <person name="Zwiers L.-H."/>
            <person name="Turgeon B."/>
            <person name="Goodwin S."/>
            <person name="Spatafora J."/>
            <person name="Crous P."/>
            <person name="Grigoriev I."/>
        </authorList>
    </citation>
    <scope>NUCLEOTIDE SEQUENCE</scope>
    <source>
        <strain evidence="5">CBS 122368</strain>
    </source>
</reference>
<organism evidence="5 6">
    <name type="scientific">Trematosphaeria pertusa</name>
    <dbReference type="NCBI Taxonomy" id="390896"/>
    <lineage>
        <taxon>Eukaryota</taxon>
        <taxon>Fungi</taxon>
        <taxon>Dikarya</taxon>
        <taxon>Ascomycota</taxon>
        <taxon>Pezizomycotina</taxon>
        <taxon>Dothideomycetes</taxon>
        <taxon>Pleosporomycetidae</taxon>
        <taxon>Pleosporales</taxon>
        <taxon>Massarineae</taxon>
        <taxon>Trematosphaeriaceae</taxon>
        <taxon>Trematosphaeria</taxon>
    </lineage>
</organism>
<dbReference type="Gene3D" id="3.40.710.10">
    <property type="entry name" value="DD-peptidase/beta-lactamase superfamily"/>
    <property type="match status" value="1"/>
</dbReference>
<keyword evidence="6" id="KW-1185">Reference proteome</keyword>
<dbReference type="RefSeq" id="XP_033686327.1">
    <property type="nucleotide sequence ID" value="XM_033833139.1"/>
</dbReference>
<evidence type="ECO:0000256" key="1">
    <source>
        <dbReference type="ARBA" id="ARBA00009009"/>
    </source>
</evidence>
<dbReference type="EMBL" id="ML987193">
    <property type="protein sequence ID" value="KAF2251323.1"/>
    <property type="molecule type" value="Genomic_DNA"/>
</dbReference>
<dbReference type="SUPFAM" id="SSF56601">
    <property type="entry name" value="beta-lactamase/transpeptidase-like"/>
    <property type="match status" value="1"/>
</dbReference>
<sequence length="402" mass="44317">METFEATLSSATRRGSNNVPGAVTAVVDKNGNYVYKKVAGFNGVVEDAVELDFDQTFFLASCTKLIGAIAALQCVERGLIGLDDPLDQHLPELNSQPIVKQKGDAAFVFEKPTKPLTLRHLITHSSGAAYDVMDPTLIAWRRSRGENPKFSTSGFVAKNYAYPRTFEAGEGWMYGAGLDWASLLVVRLTNQGSIRGFEDYVEENIAKLLGITSFTWHLSRKPHVSEKLMRASKRRDDGSLTDGPNPMFREPADESAGAGLYSNVHDYTRVLADLLKDSPVLLRKETIEQMFTPQFADGSNALKALEAKGERTWGPIMGRSTEGVVGNMGLGGFLVMEDCKRENYFKPKGTLTWSGMPNLLWSVNRERGLALMFATQVVPWNDEKSQALGAAFETAVWTNLSK</sequence>
<comment type="similarity">
    <text evidence="1">Belongs to the class-A beta-lactamase family.</text>
</comment>
<dbReference type="Proteomes" id="UP000800094">
    <property type="component" value="Unassembled WGS sequence"/>
</dbReference>
<keyword evidence="2" id="KW-0378">Hydrolase</keyword>
<dbReference type="PANTHER" id="PTHR43283">
    <property type="entry name" value="BETA-LACTAMASE-RELATED"/>
    <property type="match status" value="1"/>
</dbReference>
<gene>
    <name evidence="5" type="ORF">BU26DRAFT_563264</name>
</gene>
<feature type="compositionally biased region" description="Basic and acidic residues" evidence="3">
    <location>
        <begin position="227"/>
        <end position="238"/>
    </location>
</feature>